<dbReference type="InterPro" id="IPR013103">
    <property type="entry name" value="RVT_2"/>
</dbReference>
<comment type="caution">
    <text evidence="2">The sequence shown here is derived from an EMBL/GenBank/DDBJ whole genome shotgun (WGS) entry which is preliminary data.</text>
</comment>
<evidence type="ECO:0000313" key="3">
    <source>
        <dbReference type="Proteomes" id="UP000828251"/>
    </source>
</evidence>
<name>A0A9D4AAM0_9ROSI</name>
<protein>
    <recommendedName>
        <fullName evidence="1">Reverse transcriptase Ty1/copia-type domain-containing protein</fullName>
    </recommendedName>
</protein>
<sequence length="190" mass="21558">MNHKATVVPGGVGIIPPANAPLPTSKIQNKMKGESFRVAMSSDKSDSNSPRMYRSLSNIYVESNSVLFLGEPQNYKEAVEQEVWKEAMNEEIPRVNFNETFAPITRMEMIRTILALSSQLEMKVYQLNIKSAFLNGELEEEVYVLQPKVYVIKGERRKSVLASKGSLRVKTSPRAWNIKIESYFNHFGLI</sequence>
<dbReference type="AlphaFoldDB" id="A0A9D4AAM0"/>
<reference evidence="2 3" key="1">
    <citation type="journal article" date="2021" name="Plant Biotechnol. J.">
        <title>Multi-omics assisted identification of the key and species-specific regulatory components of drought-tolerant mechanisms in Gossypium stocksii.</title>
        <authorList>
            <person name="Yu D."/>
            <person name="Ke L."/>
            <person name="Zhang D."/>
            <person name="Wu Y."/>
            <person name="Sun Y."/>
            <person name="Mei J."/>
            <person name="Sun J."/>
            <person name="Sun Y."/>
        </authorList>
    </citation>
    <scope>NUCLEOTIDE SEQUENCE [LARGE SCALE GENOMIC DNA]</scope>
    <source>
        <strain evidence="3">cv. E1</strain>
        <tissue evidence="2">Leaf</tissue>
    </source>
</reference>
<feature type="domain" description="Reverse transcriptase Ty1/copia-type" evidence="1">
    <location>
        <begin position="91"/>
        <end position="185"/>
    </location>
</feature>
<keyword evidence="3" id="KW-1185">Reference proteome</keyword>
<gene>
    <name evidence="2" type="ORF">J1N35_015357</name>
</gene>
<dbReference type="EMBL" id="JAIQCV010000005">
    <property type="protein sequence ID" value="KAH1098436.1"/>
    <property type="molecule type" value="Genomic_DNA"/>
</dbReference>
<proteinExistence type="predicted"/>
<organism evidence="2 3">
    <name type="scientific">Gossypium stocksii</name>
    <dbReference type="NCBI Taxonomy" id="47602"/>
    <lineage>
        <taxon>Eukaryota</taxon>
        <taxon>Viridiplantae</taxon>
        <taxon>Streptophyta</taxon>
        <taxon>Embryophyta</taxon>
        <taxon>Tracheophyta</taxon>
        <taxon>Spermatophyta</taxon>
        <taxon>Magnoliopsida</taxon>
        <taxon>eudicotyledons</taxon>
        <taxon>Gunneridae</taxon>
        <taxon>Pentapetalae</taxon>
        <taxon>rosids</taxon>
        <taxon>malvids</taxon>
        <taxon>Malvales</taxon>
        <taxon>Malvaceae</taxon>
        <taxon>Malvoideae</taxon>
        <taxon>Gossypium</taxon>
    </lineage>
</organism>
<dbReference type="OrthoDB" id="1747567at2759"/>
<dbReference type="Proteomes" id="UP000828251">
    <property type="component" value="Unassembled WGS sequence"/>
</dbReference>
<accession>A0A9D4AAM0</accession>
<dbReference type="Pfam" id="PF07727">
    <property type="entry name" value="RVT_2"/>
    <property type="match status" value="1"/>
</dbReference>
<evidence type="ECO:0000313" key="2">
    <source>
        <dbReference type="EMBL" id="KAH1098436.1"/>
    </source>
</evidence>
<evidence type="ECO:0000259" key="1">
    <source>
        <dbReference type="Pfam" id="PF07727"/>
    </source>
</evidence>